<evidence type="ECO:0000256" key="2">
    <source>
        <dbReference type="ARBA" id="ARBA00004922"/>
    </source>
</evidence>
<keyword evidence="7 10" id="KW-1133">Transmembrane helix</keyword>
<comment type="pathway">
    <text evidence="2 10">Protein modification; protein glycosylation.</text>
</comment>
<evidence type="ECO:0000256" key="3">
    <source>
        <dbReference type="ARBA" id="ARBA00007222"/>
    </source>
</evidence>
<sequence>MKKYLIILIIASGLTHFVFFGHPKETVFDEVHFGKFISGYFTHEYFFDIHPPLGKLLISGMGYMAGFEPGFSFAEIGQNFPDRSYLWLRLLPMLAGTLLPLVIFLLAIELGLSRLAAFAAGMLVAIENALIVQSRIMLLDAFLLLFGFLALLFYLKSNGGKTTTNLLTAGVFAGLAASVKWTGLTFLAIIGILYLINWFESSRKFGGLIRDTVFLLVLPFIIYFSVFAIHFSLLNKSGPGDAFMTPEFRKTLAGSADNANAGIHPLNIFEKFKELNVQMYKSNATLTATHPYSSKWYTWPFMIRPIYYWNSSAPSTDSTGSLQAGSGQASSPQSQSRIYFLGNPVIWWGSTVAMMYLLLSVFVSLCKRIRPKLVPGLLIGAYLLNMLPFIGISRAMFLYHYMIGLVFAVIALVYLLDKTENKNKKRAFIALLVGSVTAFIFFAPLTYGLPLSDASYNIRVWSKTWL</sequence>
<gene>
    <name evidence="13" type="ORF">A2831_02705</name>
</gene>
<dbReference type="EC" id="2.4.1.-" evidence="10"/>
<reference evidence="13 14" key="1">
    <citation type="journal article" date="2016" name="Nat. Commun.">
        <title>Thousands of microbial genomes shed light on interconnected biogeochemical processes in an aquifer system.</title>
        <authorList>
            <person name="Anantharaman K."/>
            <person name="Brown C.T."/>
            <person name="Hug L.A."/>
            <person name="Sharon I."/>
            <person name="Castelle C.J."/>
            <person name="Probst A.J."/>
            <person name="Thomas B.C."/>
            <person name="Singh A."/>
            <person name="Wilkins M.J."/>
            <person name="Karaoz U."/>
            <person name="Brodie E.L."/>
            <person name="Williams K.H."/>
            <person name="Hubbard S.S."/>
            <person name="Banfield J.F."/>
        </authorList>
    </citation>
    <scope>NUCLEOTIDE SEQUENCE [LARGE SCALE GENOMIC DNA]</scope>
</reference>
<evidence type="ECO:0000313" key="14">
    <source>
        <dbReference type="Proteomes" id="UP000177507"/>
    </source>
</evidence>
<feature type="transmembrane region" description="Helical" evidence="10">
    <location>
        <begin position="86"/>
        <end position="108"/>
    </location>
</feature>
<feature type="domain" description="ArnT-like N-terminal" evidence="11">
    <location>
        <begin position="12"/>
        <end position="235"/>
    </location>
</feature>
<evidence type="ECO:0000256" key="1">
    <source>
        <dbReference type="ARBA" id="ARBA00004127"/>
    </source>
</evidence>
<keyword evidence="4 10" id="KW-0328">Glycosyltransferase</keyword>
<dbReference type="InterPro" id="IPR003342">
    <property type="entry name" value="ArnT-like_N"/>
</dbReference>
<evidence type="ECO:0000256" key="9">
    <source>
        <dbReference type="ARBA" id="ARBA00093617"/>
    </source>
</evidence>
<evidence type="ECO:0000313" key="13">
    <source>
        <dbReference type="EMBL" id="OGN05254.1"/>
    </source>
</evidence>
<organism evidence="13 14">
    <name type="scientific">Candidatus Yanofskybacteria bacterium RIFCSPHIGHO2_01_FULL_44_17</name>
    <dbReference type="NCBI Taxonomy" id="1802668"/>
    <lineage>
        <taxon>Bacteria</taxon>
        <taxon>Candidatus Yanofskyibacteriota</taxon>
    </lineage>
</organism>
<feature type="transmembrane region" description="Helical" evidence="10">
    <location>
        <begin position="398"/>
        <end position="416"/>
    </location>
</feature>
<feature type="transmembrane region" description="Helical" evidence="10">
    <location>
        <begin position="138"/>
        <end position="155"/>
    </location>
</feature>
<dbReference type="GO" id="GO:0004169">
    <property type="term" value="F:dolichyl-phosphate-mannose-protein mannosyltransferase activity"/>
    <property type="evidence" value="ECO:0007669"/>
    <property type="project" value="UniProtKB-UniRule"/>
</dbReference>
<accession>A0A1F8EWL5</accession>
<feature type="transmembrane region" description="Helical" evidence="10">
    <location>
        <begin position="345"/>
        <end position="366"/>
    </location>
</feature>
<keyword evidence="5 10" id="KW-0808">Transferase</keyword>
<dbReference type="Pfam" id="PF16192">
    <property type="entry name" value="PMT_4TMC"/>
    <property type="match status" value="1"/>
</dbReference>
<proteinExistence type="inferred from homology"/>
<evidence type="ECO:0000256" key="7">
    <source>
        <dbReference type="ARBA" id="ARBA00022989"/>
    </source>
</evidence>
<feature type="transmembrane region" description="Helical" evidence="10">
    <location>
        <begin position="208"/>
        <end position="231"/>
    </location>
</feature>
<dbReference type="Proteomes" id="UP000177507">
    <property type="component" value="Unassembled WGS sequence"/>
</dbReference>
<comment type="subcellular location">
    <subcellularLocation>
        <location evidence="10">Cell membrane</location>
    </subcellularLocation>
    <subcellularLocation>
        <location evidence="1">Endomembrane system</location>
        <topology evidence="1">Multi-pass membrane protein</topology>
    </subcellularLocation>
</comment>
<comment type="function">
    <text evidence="10">Protein O-mannosyltransferase that catalyzes the transfer of a single mannose residue from a polyprenol phospho-mannosyl lipidic donor to the hydroxyl group of selected serine and threonine residues in acceptor proteins.</text>
</comment>
<evidence type="ECO:0000256" key="6">
    <source>
        <dbReference type="ARBA" id="ARBA00022692"/>
    </source>
</evidence>
<dbReference type="GO" id="GO:0012505">
    <property type="term" value="C:endomembrane system"/>
    <property type="evidence" value="ECO:0007669"/>
    <property type="project" value="UniProtKB-SubCell"/>
</dbReference>
<keyword evidence="6 10" id="KW-0812">Transmembrane</keyword>
<evidence type="ECO:0000256" key="8">
    <source>
        <dbReference type="ARBA" id="ARBA00023136"/>
    </source>
</evidence>
<comment type="caution">
    <text evidence="13">The sequence shown here is derived from an EMBL/GenBank/DDBJ whole genome shotgun (WGS) entry which is preliminary data.</text>
</comment>
<protein>
    <recommendedName>
        <fullName evidence="9 10">Polyprenol-phosphate-mannose--protein mannosyltransferase</fullName>
        <ecNumber evidence="10">2.4.1.-</ecNumber>
    </recommendedName>
</protein>
<dbReference type="Pfam" id="PF02366">
    <property type="entry name" value="PMT"/>
    <property type="match status" value="1"/>
</dbReference>
<feature type="transmembrane region" description="Helical" evidence="10">
    <location>
        <begin position="114"/>
        <end position="131"/>
    </location>
</feature>
<keyword evidence="10" id="KW-1003">Cell membrane</keyword>
<name>A0A1F8EWL5_9BACT</name>
<evidence type="ECO:0000256" key="5">
    <source>
        <dbReference type="ARBA" id="ARBA00022679"/>
    </source>
</evidence>
<evidence type="ECO:0000259" key="11">
    <source>
        <dbReference type="Pfam" id="PF02366"/>
    </source>
</evidence>
<dbReference type="InterPro" id="IPR032421">
    <property type="entry name" value="PMT_4TMC"/>
</dbReference>
<comment type="similarity">
    <text evidence="3 10">Belongs to the glycosyltransferase 39 family.</text>
</comment>
<evidence type="ECO:0000259" key="12">
    <source>
        <dbReference type="Pfam" id="PF16192"/>
    </source>
</evidence>
<feature type="transmembrane region" description="Helical" evidence="10">
    <location>
        <begin position="428"/>
        <end position="447"/>
    </location>
</feature>
<keyword evidence="8 10" id="KW-0472">Membrane</keyword>
<dbReference type="PANTHER" id="PTHR10050">
    <property type="entry name" value="DOLICHYL-PHOSPHATE-MANNOSE--PROTEIN MANNOSYLTRANSFERASE"/>
    <property type="match status" value="1"/>
</dbReference>
<evidence type="ECO:0000256" key="10">
    <source>
        <dbReference type="RuleBase" id="RU367007"/>
    </source>
</evidence>
<feature type="transmembrane region" description="Helical" evidence="10">
    <location>
        <begin position="167"/>
        <end position="196"/>
    </location>
</feature>
<dbReference type="GO" id="GO:0005886">
    <property type="term" value="C:plasma membrane"/>
    <property type="evidence" value="ECO:0007669"/>
    <property type="project" value="UniProtKB-SubCell"/>
</dbReference>
<dbReference type="AlphaFoldDB" id="A0A1F8EWL5"/>
<dbReference type="EMBL" id="MGJI01000011">
    <property type="protein sequence ID" value="OGN05254.1"/>
    <property type="molecule type" value="Genomic_DNA"/>
</dbReference>
<dbReference type="InterPro" id="IPR027005">
    <property type="entry name" value="PMT-like"/>
</dbReference>
<feature type="transmembrane region" description="Helical" evidence="10">
    <location>
        <begin position="373"/>
        <end position="392"/>
    </location>
</feature>
<feature type="domain" description="Protein O-mannosyl-transferase C-terminal four TM" evidence="12">
    <location>
        <begin position="269"/>
        <end position="465"/>
    </location>
</feature>
<evidence type="ECO:0000256" key="4">
    <source>
        <dbReference type="ARBA" id="ARBA00022676"/>
    </source>
</evidence>
<dbReference type="UniPathway" id="UPA00378"/>
<dbReference type="STRING" id="1802668.A2831_02705"/>